<name>A0A1M7T052_9ACTN</name>
<reference evidence="1 2" key="1">
    <citation type="submission" date="2016-12" db="EMBL/GenBank/DDBJ databases">
        <authorList>
            <person name="Song W.-J."/>
            <person name="Kurnit D.M."/>
        </authorList>
    </citation>
    <scope>NUCLEOTIDE SEQUENCE [LARGE SCALE GENOMIC DNA]</scope>
    <source>
        <strain evidence="1 2">DSM 43162</strain>
    </source>
</reference>
<evidence type="ECO:0000313" key="1">
    <source>
        <dbReference type="EMBL" id="SHN64074.1"/>
    </source>
</evidence>
<dbReference type="Proteomes" id="UP000184428">
    <property type="component" value="Unassembled WGS sequence"/>
</dbReference>
<dbReference type="AlphaFoldDB" id="A0A1M7T052"/>
<gene>
    <name evidence="1" type="ORF">SAMN05660350_01208</name>
</gene>
<sequence length="129" mass="13458">MGPQVAGGGSSGALGNEREVPVPTEVAFSSIQTITAPTDLGAVSTDRYARIRVLADCRFSSDSTVEIRLVLHEGGGAPGDLDRFLLDPGESVQRTYEVPGTGLGVRASPIHSGSSSIDVWIWGHRAPGE</sequence>
<protein>
    <submittedName>
        <fullName evidence="1">Uncharacterized protein</fullName>
    </submittedName>
</protein>
<dbReference type="EMBL" id="FRDM01000004">
    <property type="protein sequence ID" value="SHN64074.1"/>
    <property type="molecule type" value="Genomic_DNA"/>
</dbReference>
<evidence type="ECO:0000313" key="2">
    <source>
        <dbReference type="Proteomes" id="UP000184428"/>
    </source>
</evidence>
<proteinExistence type="predicted"/>
<organism evidence="1 2">
    <name type="scientific">Geodermatophilus obscurus</name>
    <dbReference type="NCBI Taxonomy" id="1861"/>
    <lineage>
        <taxon>Bacteria</taxon>
        <taxon>Bacillati</taxon>
        <taxon>Actinomycetota</taxon>
        <taxon>Actinomycetes</taxon>
        <taxon>Geodermatophilales</taxon>
        <taxon>Geodermatophilaceae</taxon>
        <taxon>Geodermatophilus</taxon>
    </lineage>
</organism>
<accession>A0A1M7T052</accession>